<reference evidence="2 3" key="1">
    <citation type="journal article" date="2016" name="Nat. Commun.">
        <title>Thousands of microbial genomes shed light on interconnected biogeochemical processes in an aquifer system.</title>
        <authorList>
            <person name="Anantharaman K."/>
            <person name="Brown C.T."/>
            <person name="Hug L.A."/>
            <person name="Sharon I."/>
            <person name="Castelle C.J."/>
            <person name="Probst A.J."/>
            <person name="Thomas B.C."/>
            <person name="Singh A."/>
            <person name="Wilkins M.J."/>
            <person name="Karaoz U."/>
            <person name="Brodie E.L."/>
            <person name="Williams K.H."/>
            <person name="Hubbard S.S."/>
            <person name="Banfield J.F."/>
        </authorList>
    </citation>
    <scope>NUCLEOTIDE SEQUENCE [LARGE SCALE GENOMIC DNA]</scope>
</reference>
<sequence length="145" mass="16719">MRFQVPQFIEVEDKIFGPLTFKQFIYIAGGVGLCVVLFVFLPRFLAIIISLPIILFASALAFYRVHNKPFINVVESFVKYAVTNKLYIWKKEDKKPEAGSANQESRKPLEQIYVPKLSESKLKELTWSLDIKENQNPVTDKSSKF</sequence>
<evidence type="ECO:0000313" key="3">
    <source>
        <dbReference type="Proteomes" id="UP000177943"/>
    </source>
</evidence>
<accession>A0A1G2MR28</accession>
<comment type="caution">
    <text evidence="2">The sequence shown here is derived from an EMBL/GenBank/DDBJ whole genome shotgun (WGS) entry which is preliminary data.</text>
</comment>
<proteinExistence type="predicted"/>
<dbReference type="Proteomes" id="UP000177943">
    <property type="component" value="Unassembled WGS sequence"/>
</dbReference>
<name>A0A1G2MR28_9BACT</name>
<keyword evidence="1" id="KW-1133">Transmembrane helix</keyword>
<keyword evidence="1" id="KW-0472">Membrane</keyword>
<evidence type="ECO:0000256" key="1">
    <source>
        <dbReference type="SAM" id="Phobius"/>
    </source>
</evidence>
<evidence type="ECO:0008006" key="4">
    <source>
        <dbReference type="Google" id="ProtNLM"/>
    </source>
</evidence>
<feature type="transmembrane region" description="Helical" evidence="1">
    <location>
        <begin position="47"/>
        <end position="65"/>
    </location>
</feature>
<dbReference type="InterPro" id="IPR024414">
    <property type="entry name" value="Uncharacterised_PrgI"/>
</dbReference>
<organism evidence="2 3">
    <name type="scientific">Candidatus Taylorbacteria bacterium RIFCSPHIGHO2_02_FULL_45_35</name>
    <dbReference type="NCBI Taxonomy" id="1802311"/>
    <lineage>
        <taxon>Bacteria</taxon>
        <taxon>Candidatus Tayloriibacteriota</taxon>
    </lineage>
</organism>
<evidence type="ECO:0000313" key="2">
    <source>
        <dbReference type="EMBL" id="OHA26308.1"/>
    </source>
</evidence>
<dbReference type="AlphaFoldDB" id="A0A1G2MR28"/>
<keyword evidence="1" id="KW-0812">Transmembrane</keyword>
<dbReference type="Pfam" id="PF12666">
    <property type="entry name" value="PrgI"/>
    <property type="match status" value="1"/>
</dbReference>
<gene>
    <name evidence="2" type="ORF">A3D56_01865</name>
</gene>
<protein>
    <recommendedName>
        <fullName evidence="4">PrgI family protein</fullName>
    </recommendedName>
</protein>
<dbReference type="EMBL" id="MHRP01000033">
    <property type="protein sequence ID" value="OHA26308.1"/>
    <property type="molecule type" value="Genomic_DNA"/>
</dbReference>
<feature type="transmembrane region" description="Helical" evidence="1">
    <location>
        <begin position="24"/>
        <end position="41"/>
    </location>
</feature>